<dbReference type="KEGG" id="gfl:GRFL_1268"/>
<dbReference type="Proteomes" id="UP000186230">
    <property type="component" value="Chromosome"/>
</dbReference>
<evidence type="ECO:0000313" key="2">
    <source>
        <dbReference type="EMBL" id="APU67992.1"/>
    </source>
</evidence>
<dbReference type="Gene3D" id="2.40.50.140">
    <property type="entry name" value="Nucleic acid-binding proteins"/>
    <property type="match status" value="1"/>
</dbReference>
<dbReference type="PANTHER" id="PTHR33991">
    <property type="entry name" value="DNA REPAIR PROTEIN RECO"/>
    <property type="match status" value="1"/>
</dbReference>
<dbReference type="InterPro" id="IPR012340">
    <property type="entry name" value="NA-bd_OB-fold"/>
</dbReference>
<sequence length="239" mass="27941">MLVTTNAIVVSALKYGEADLIAKIYTLSHGLRTFMLKGVLKSKKGKFRASMFQPLTRLEIVFNHRDTGKMEYLRDAKVREMYVELHLNPIKSSLVMFLAEMLKNTIHEEEEDPLLFEYLENSFHFLDQASKFANFHLFFLLNLSRYLGFLPERTEQDLPVFDLLEGVFQTIPTNDYCVEGKNVTLLKQFLEADFFTLQGLKLNQSSRNDFLNMLLLYYELHIENFRKPKSLSVLNEIFS</sequence>
<comment type="similarity">
    <text evidence="1">Belongs to the RecO family.</text>
</comment>
<reference evidence="2 3" key="1">
    <citation type="submission" date="2016-07" db="EMBL/GenBank/DDBJ databases">
        <title>Multi-omics approach to identify versatile polysaccharide utilization systems of a marine flavobacterium Gramella flava.</title>
        <authorList>
            <person name="Tang K."/>
        </authorList>
    </citation>
    <scope>NUCLEOTIDE SEQUENCE [LARGE SCALE GENOMIC DNA]</scope>
    <source>
        <strain evidence="2 3">JLT2011</strain>
    </source>
</reference>
<dbReference type="AlphaFoldDB" id="A0A1L7I4G8"/>
<dbReference type="SUPFAM" id="SSF57863">
    <property type="entry name" value="ArfGap/RecO-like zinc finger"/>
    <property type="match status" value="1"/>
</dbReference>
<keyword evidence="1" id="KW-0227">DNA damage</keyword>
<name>A0A1L7I4G8_9FLAO</name>
<dbReference type="STRING" id="1229726.GRFL_1268"/>
<dbReference type="GO" id="GO:0043590">
    <property type="term" value="C:bacterial nucleoid"/>
    <property type="evidence" value="ECO:0007669"/>
    <property type="project" value="TreeGrafter"/>
</dbReference>
<comment type="function">
    <text evidence="1">Involved in DNA repair and RecF pathway recombination.</text>
</comment>
<organism evidence="2 3">
    <name type="scientific">Christiangramia flava JLT2011</name>
    <dbReference type="NCBI Taxonomy" id="1229726"/>
    <lineage>
        <taxon>Bacteria</taxon>
        <taxon>Pseudomonadati</taxon>
        <taxon>Bacteroidota</taxon>
        <taxon>Flavobacteriia</taxon>
        <taxon>Flavobacteriales</taxon>
        <taxon>Flavobacteriaceae</taxon>
        <taxon>Christiangramia</taxon>
    </lineage>
</organism>
<dbReference type="PANTHER" id="PTHR33991:SF1">
    <property type="entry name" value="DNA REPAIR PROTEIN RECO"/>
    <property type="match status" value="1"/>
</dbReference>
<protein>
    <recommendedName>
        <fullName evidence="1">DNA repair protein RecO</fullName>
    </recommendedName>
    <alternativeName>
        <fullName evidence="1">Recombination protein O</fullName>
    </alternativeName>
</protein>
<dbReference type="SUPFAM" id="SSF50249">
    <property type="entry name" value="Nucleic acid-binding proteins"/>
    <property type="match status" value="1"/>
</dbReference>
<dbReference type="InterPro" id="IPR037278">
    <property type="entry name" value="ARFGAP/RecO"/>
</dbReference>
<dbReference type="OrthoDB" id="9789152at2"/>
<dbReference type="NCBIfam" id="TIGR00613">
    <property type="entry name" value="reco"/>
    <property type="match status" value="1"/>
</dbReference>
<dbReference type="HAMAP" id="MF_00201">
    <property type="entry name" value="RecO"/>
    <property type="match status" value="1"/>
</dbReference>
<keyword evidence="1" id="KW-0233">DNA recombination</keyword>
<dbReference type="InterPro" id="IPR003717">
    <property type="entry name" value="RecO"/>
</dbReference>
<dbReference type="EMBL" id="CP016359">
    <property type="protein sequence ID" value="APU67992.1"/>
    <property type="molecule type" value="Genomic_DNA"/>
</dbReference>
<evidence type="ECO:0000313" key="3">
    <source>
        <dbReference type="Proteomes" id="UP000186230"/>
    </source>
</evidence>
<keyword evidence="1" id="KW-0234">DNA repair</keyword>
<gene>
    <name evidence="1" type="primary">recO</name>
    <name evidence="2" type="ORF">GRFL_1268</name>
</gene>
<dbReference type="GO" id="GO:0006310">
    <property type="term" value="P:DNA recombination"/>
    <property type="evidence" value="ECO:0007669"/>
    <property type="project" value="UniProtKB-UniRule"/>
</dbReference>
<keyword evidence="3" id="KW-1185">Reference proteome</keyword>
<dbReference type="Pfam" id="PF11967">
    <property type="entry name" value="RecO_N"/>
    <property type="match status" value="1"/>
</dbReference>
<proteinExistence type="inferred from homology"/>
<evidence type="ECO:0000256" key="1">
    <source>
        <dbReference type="HAMAP-Rule" id="MF_00201"/>
    </source>
</evidence>
<dbReference type="GO" id="GO:0006302">
    <property type="term" value="P:double-strand break repair"/>
    <property type="evidence" value="ECO:0007669"/>
    <property type="project" value="TreeGrafter"/>
</dbReference>
<dbReference type="Pfam" id="PF02565">
    <property type="entry name" value="RecO_C"/>
    <property type="match status" value="1"/>
</dbReference>
<dbReference type="InterPro" id="IPR022572">
    <property type="entry name" value="DNA_rep/recomb_RecO_N"/>
</dbReference>
<accession>A0A1L7I4G8</accession>
<dbReference type="RefSeq" id="WP_083643811.1">
    <property type="nucleotide sequence ID" value="NZ_AMRU01000002.1"/>
</dbReference>